<dbReference type="AlphaFoldDB" id="A0A4P9W5E6"/>
<feature type="transmembrane region" description="Helical" evidence="2">
    <location>
        <begin position="119"/>
        <end position="143"/>
    </location>
</feature>
<proteinExistence type="predicted"/>
<feature type="region of interest" description="Disordered" evidence="1">
    <location>
        <begin position="242"/>
        <end position="389"/>
    </location>
</feature>
<keyword evidence="4" id="KW-1185">Reference proteome</keyword>
<feature type="compositionally biased region" description="Basic and acidic residues" evidence="1">
    <location>
        <begin position="297"/>
        <end position="315"/>
    </location>
</feature>
<feature type="compositionally biased region" description="Basic and acidic residues" evidence="1">
    <location>
        <begin position="333"/>
        <end position="350"/>
    </location>
</feature>
<evidence type="ECO:0000256" key="1">
    <source>
        <dbReference type="SAM" id="MobiDB-lite"/>
    </source>
</evidence>
<sequence>MSPLLPVPVPSLLGVCLISERASNEEHFSRLNLKLNRVSTSSGTPLSVLNFPHSVPLLITSAMSASRRHRLVPTSSSSSSSSSSASASPPDSPTMRTRRQPFAAAFRRSQRGCCGVSKLWVLVALLGAASLAIFAGNSFMLLYRFEREGAGLAKNGMLGETVRGLQSRVAELEEALKLKDRLLFACEEKLTKPPQRSSLNATEPLVLAKPPSSSSASALNAAVVTPAPPSVAGAAANLPLPAPQSATSPAAPSLPVAPQAPPSAADGNRNELSQSSKVSTGNGTLAARELVSSGLEQQKRADDEELHQKQSDDMLRLSAESSGEAVEETGTGSKKEEAAAAVKKKEEAPKKGAKSMKKSPIKAAVDHSKHKHAQKKGENDLDPKDNSPVKTWKMLPSSSAWCYGDNRANRICRFRNVCFHPREEAWFILQTNRTVQQNIPLHRDRRALLELGTIKDHHFFFWNFVEVSPFDPRFRNIRVRYEETPHFMFSRLHPRNIMHNLHDDVNGLYFLLK</sequence>
<keyword evidence="2" id="KW-1133">Transmembrane helix</keyword>
<organism evidence="3 4">
    <name type="scientific">Blyttiomyces helicus</name>
    <dbReference type="NCBI Taxonomy" id="388810"/>
    <lineage>
        <taxon>Eukaryota</taxon>
        <taxon>Fungi</taxon>
        <taxon>Fungi incertae sedis</taxon>
        <taxon>Chytridiomycota</taxon>
        <taxon>Chytridiomycota incertae sedis</taxon>
        <taxon>Chytridiomycetes</taxon>
        <taxon>Chytridiomycetes incertae sedis</taxon>
        <taxon>Blyttiomyces</taxon>
    </lineage>
</organism>
<dbReference type="EMBL" id="KZ998584">
    <property type="protein sequence ID" value="RKO85970.1"/>
    <property type="molecule type" value="Genomic_DNA"/>
</dbReference>
<feature type="compositionally biased region" description="Low complexity" evidence="1">
    <location>
        <begin position="242"/>
        <end position="265"/>
    </location>
</feature>
<name>A0A4P9W5E6_9FUNG</name>
<feature type="non-terminal residue" evidence="3">
    <location>
        <position position="513"/>
    </location>
</feature>
<keyword evidence="2" id="KW-0472">Membrane</keyword>
<dbReference type="Proteomes" id="UP000269721">
    <property type="component" value="Unassembled WGS sequence"/>
</dbReference>
<feature type="compositionally biased region" description="Basic and acidic residues" evidence="1">
    <location>
        <begin position="375"/>
        <end position="387"/>
    </location>
</feature>
<evidence type="ECO:0000256" key="2">
    <source>
        <dbReference type="SAM" id="Phobius"/>
    </source>
</evidence>
<keyword evidence="2" id="KW-0812">Transmembrane</keyword>
<protein>
    <submittedName>
        <fullName evidence="3">Uncharacterized protein</fullName>
    </submittedName>
</protein>
<feature type="compositionally biased region" description="Basic residues" evidence="1">
    <location>
        <begin position="351"/>
        <end position="360"/>
    </location>
</feature>
<reference evidence="4" key="1">
    <citation type="journal article" date="2018" name="Nat. Microbiol.">
        <title>Leveraging single-cell genomics to expand the fungal tree of life.</title>
        <authorList>
            <person name="Ahrendt S.R."/>
            <person name="Quandt C.A."/>
            <person name="Ciobanu D."/>
            <person name="Clum A."/>
            <person name="Salamov A."/>
            <person name="Andreopoulos B."/>
            <person name="Cheng J.F."/>
            <person name="Woyke T."/>
            <person name="Pelin A."/>
            <person name="Henrissat B."/>
            <person name="Reynolds N.K."/>
            <person name="Benny G.L."/>
            <person name="Smith M.E."/>
            <person name="James T.Y."/>
            <person name="Grigoriev I.V."/>
        </authorList>
    </citation>
    <scope>NUCLEOTIDE SEQUENCE [LARGE SCALE GENOMIC DNA]</scope>
</reference>
<feature type="compositionally biased region" description="Polar residues" evidence="1">
    <location>
        <begin position="270"/>
        <end position="283"/>
    </location>
</feature>
<accession>A0A4P9W5E6</accession>
<feature type="region of interest" description="Disordered" evidence="1">
    <location>
        <begin position="70"/>
        <end position="97"/>
    </location>
</feature>
<evidence type="ECO:0000313" key="3">
    <source>
        <dbReference type="EMBL" id="RKO85970.1"/>
    </source>
</evidence>
<gene>
    <name evidence="3" type="ORF">BDK51DRAFT_33337</name>
</gene>
<evidence type="ECO:0000313" key="4">
    <source>
        <dbReference type="Proteomes" id="UP000269721"/>
    </source>
</evidence>
<feature type="compositionally biased region" description="Low complexity" evidence="1">
    <location>
        <begin position="75"/>
        <end position="88"/>
    </location>
</feature>
<dbReference type="OrthoDB" id="529273at2759"/>